<dbReference type="InterPro" id="IPR001810">
    <property type="entry name" value="F-box_dom"/>
</dbReference>
<keyword evidence="1" id="KW-0408">Iron</keyword>
<feature type="compositionally biased region" description="Polar residues" evidence="3">
    <location>
        <begin position="272"/>
        <end position="292"/>
    </location>
</feature>
<proteinExistence type="predicted"/>
<dbReference type="Pfam" id="PF12937">
    <property type="entry name" value="F-box-like"/>
    <property type="match status" value="1"/>
</dbReference>
<dbReference type="Proteomes" id="UP000663888">
    <property type="component" value="Unassembled WGS sequence"/>
</dbReference>
<name>A0A8H3CL88_9AGAM</name>
<dbReference type="InterPro" id="IPR036249">
    <property type="entry name" value="Thioredoxin-like_sf"/>
</dbReference>
<dbReference type="SUPFAM" id="SSF54292">
    <property type="entry name" value="2Fe-2S ferredoxin-like"/>
    <property type="match status" value="1"/>
</dbReference>
<evidence type="ECO:0000256" key="3">
    <source>
        <dbReference type="SAM" id="MobiDB-lite"/>
    </source>
</evidence>
<dbReference type="CDD" id="cd03062">
    <property type="entry name" value="TRX_Fd_Sucrase"/>
    <property type="match status" value="1"/>
</dbReference>
<feature type="region of interest" description="Disordered" evidence="3">
    <location>
        <begin position="438"/>
        <end position="460"/>
    </location>
</feature>
<dbReference type="Gene3D" id="3.40.30.10">
    <property type="entry name" value="Glutaredoxin"/>
    <property type="match status" value="1"/>
</dbReference>
<dbReference type="SUPFAM" id="SSF81383">
    <property type="entry name" value="F-box domain"/>
    <property type="match status" value="1"/>
</dbReference>
<dbReference type="Gene3D" id="1.20.1280.50">
    <property type="match status" value="1"/>
</dbReference>
<feature type="compositionally biased region" description="Low complexity" evidence="3">
    <location>
        <begin position="345"/>
        <end position="357"/>
    </location>
</feature>
<feature type="chain" id="PRO_5034848840" evidence="4">
    <location>
        <begin position="29"/>
        <end position="932"/>
    </location>
</feature>
<dbReference type="GO" id="GO:0051537">
    <property type="term" value="F:2 iron, 2 sulfur cluster binding"/>
    <property type="evidence" value="ECO:0007669"/>
    <property type="project" value="UniProtKB-KW"/>
</dbReference>
<dbReference type="PROSITE" id="PS51085">
    <property type="entry name" value="2FE2S_FER_2"/>
    <property type="match status" value="1"/>
</dbReference>
<evidence type="ECO:0000313" key="7">
    <source>
        <dbReference type="EMBL" id="CAE6487828.1"/>
    </source>
</evidence>
<evidence type="ECO:0000313" key="8">
    <source>
        <dbReference type="Proteomes" id="UP000663888"/>
    </source>
</evidence>
<dbReference type="Pfam" id="PF00111">
    <property type="entry name" value="Fer2"/>
    <property type="match status" value="1"/>
</dbReference>
<comment type="caution">
    <text evidence="7">The sequence shown here is derived from an EMBL/GenBank/DDBJ whole genome shotgun (WGS) entry which is preliminary data.</text>
</comment>
<protein>
    <submittedName>
        <fullName evidence="7">Uncharacterized protein</fullName>
    </submittedName>
</protein>
<dbReference type="Gene3D" id="3.10.20.30">
    <property type="match status" value="1"/>
</dbReference>
<dbReference type="AlphaFoldDB" id="A0A8H3CL88"/>
<accession>A0A8H3CL88</accession>
<gene>
    <name evidence="7" type="ORF">RDB_LOCUS134571</name>
</gene>
<sequence>MLCNLPPELISLILGLLDLLDLKNCSDSCRVLREVCSDPLLNPWHHPVRRAIYESFIDHLTKSRRHPNQDIIEYPLDVPLTDHESQTLAILSALGTFSCVPRSALVDILALSPPRFLLYHSTRSKLPRELWEQAFRRRFLPSWIPHWVHTSQRPCWTWQESFFRILEQVNHRLTSNCTSLESWTNYVVILRSGTAATCTAYSRTFSAFTIMDDLKRQANLMEYETQARVIVQLADVRIVMLGILRKPPYYATNSYARELIRPPGAERPDESACSSSPQNANTSREPQISQPAPTLPQGVFVPPSDSPARSSGLPGGSTLTTRTRSPSRERRTGIGLRLSRTLSNESTSSARTGESSSNMSSGIMNRLRRWTSGPDSRAERNSSPERSISISSPMTSSPISPAAGPSWATTPNTSMPLSSIPHPVAPVAWSGSVNPLPRLQYPEPSDNYAQYPNYTPGEDDNRWQIQDGQEEGGLVWVGPIVITAQLVPHNVRRSSTPITAEEVYSEGRHVSFRWDDLIAIAPWMEERLTRRDDASVGIGWNPRPQARTVSNLNSKYPIDPSPLPGTAPEHAFHLILQTPHPPRTWPSKLQDASPLLRDISALLKQHGGIVNFAWAPSLSENQTEGTSLADHVWEESDKPESYKGILYSPNRDPYTMPAVSKSSLPELSSIIPRPLQSPGAFGPPNPRSSVAKMIDVYVCTHGSRDCRCGDIGGEMVQALRAMKRPDVRVFEIGHVGGHKWAGNVIVFPSGDWYGNLRPEDMSQLVEHITGPDRIEPWWGHWRGRMGLTKDMQAALHNAAIYSEQSEKPNTFSLAPIRRGQPDRPLHTVRFVSWEGTEINVQASEGKNLMQVAKDADLEGVEGICGGNIECATCHMYISPSAPLPRMSDAEDDMLAYAIKRKEGKSRLGCQIDVTPELAAWIAQGGRIELPRF</sequence>
<feature type="region of interest" description="Disordered" evidence="3">
    <location>
        <begin position="262"/>
        <end position="414"/>
    </location>
</feature>
<keyword evidence="1" id="KW-0479">Metal-binding</keyword>
<evidence type="ECO:0000259" key="5">
    <source>
        <dbReference type="PROSITE" id="PS50181"/>
    </source>
</evidence>
<dbReference type="SUPFAM" id="SSF52833">
    <property type="entry name" value="Thioredoxin-like"/>
    <property type="match status" value="1"/>
</dbReference>
<evidence type="ECO:0000256" key="1">
    <source>
        <dbReference type="ARBA" id="ARBA00022714"/>
    </source>
</evidence>
<organism evidence="7 8">
    <name type="scientific">Rhizoctonia solani</name>
    <dbReference type="NCBI Taxonomy" id="456999"/>
    <lineage>
        <taxon>Eukaryota</taxon>
        <taxon>Fungi</taxon>
        <taxon>Dikarya</taxon>
        <taxon>Basidiomycota</taxon>
        <taxon>Agaricomycotina</taxon>
        <taxon>Agaricomycetes</taxon>
        <taxon>Cantharellales</taxon>
        <taxon>Ceratobasidiaceae</taxon>
        <taxon>Rhizoctonia</taxon>
    </lineage>
</organism>
<dbReference type="Pfam" id="PF06999">
    <property type="entry name" value="Suc_Fer-like"/>
    <property type="match status" value="1"/>
</dbReference>
<evidence type="ECO:0000259" key="6">
    <source>
        <dbReference type="PROSITE" id="PS51085"/>
    </source>
</evidence>
<feature type="signal peptide" evidence="4">
    <location>
        <begin position="1"/>
        <end position="28"/>
    </location>
</feature>
<feature type="domain" description="F-box" evidence="5">
    <location>
        <begin position="1"/>
        <end position="47"/>
    </location>
</feature>
<reference evidence="7" key="1">
    <citation type="submission" date="2021-01" db="EMBL/GenBank/DDBJ databases">
        <authorList>
            <person name="Kaushik A."/>
        </authorList>
    </citation>
    <scope>NUCLEOTIDE SEQUENCE</scope>
    <source>
        <strain evidence="7">AG4-R118</strain>
    </source>
</reference>
<keyword evidence="1" id="KW-0001">2Fe-2S</keyword>
<feature type="compositionally biased region" description="Low complexity" evidence="3">
    <location>
        <begin position="309"/>
        <end position="324"/>
    </location>
</feature>
<dbReference type="InterPro" id="IPR009737">
    <property type="entry name" value="Aim32/Apd1-like"/>
</dbReference>
<dbReference type="EMBL" id="CAJMWX010001418">
    <property type="protein sequence ID" value="CAE6487828.1"/>
    <property type="molecule type" value="Genomic_DNA"/>
</dbReference>
<evidence type="ECO:0000256" key="2">
    <source>
        <dbReference type="ARBA" id="ARBA00023014"/>
    </source>
</evidence>
<feature type="domain" description="2Fe-2S ferredoxin-type" evidence="6">
    <location>
        <begin position="826"/>
        <end position="932"/>
    </location>
</feature>
<evidence type="ECO:0000256" key="4">
    <source>
        <dbReference type="SAM" id="SignalP"/>
    </source>
</evidence>
<dbReference type="CDD" id="cd00207">
    <property type="entry name" value="fer2"/>
    <property type="match status" value="1"/>
</dbReference>
<keyword evidence="4" id="KW-0732">Signal</keyword>
<dbReference type="InterPro" id="IPR001041">
    <property type="entry name" value="2Fe-2S_ferredoxin-type"/>
</dbReference>
<dbReference type="PROSITE" id="PS50181">
    <property type="entry name" value="FBOX"/>
    <property type="match status" value="1"/>
</dbReference>
<keyword evidence="2" id="KW-0411">Iron-sulfur</keyword>
<feature type="compositionally biased region" description="Low complexity" evidence="3">
    <location>
        <begin position="384"/>
        <end position="401"/>
    </location>
</feature>
<dbReference type="InterPro" id="IPR012675">
    <property type="entry name" value="Beta-grasp_dom_sf"/>
</dbReference>
<dbReference type="InterPro" id="IPR036010">
    <property type="entry name" value="2Fe-2S_ferredoxin-like_sf"/>
</dbReference>
<dbReference type="InterPro" id="IPR036047">
    <property type="entry name" value="F-box-like_dom_sf"/>
</dbReference>
<dbReference type="PANTHER" id="PTHR31902">
    <property type="entry name" value="ACTIN PATCHES DISTAL PROTEIN 1"/>
    <property type="match status" value="1"/>
</dbReference>